<accession>A0AA37I5N0</accession>
<name>A0AA37I5N0_XYLRU</name>
<gene>
    <name evidence="1" type="ORF">PRMUPPPA20_04650</name>
</gene>
<reference evidence="1" key="1">
    <citation type="submission" date="2021-08" db="EMBL/GenBank/DDBJ databases">
        <title>Prevotella lacticifex sp. nov., isolated from rumen of cow.</title>
        <authorList>
            <person name="Shinkai T."/>
            <person name="Ikeyama N."/>
            <person name="Kumagai M."/>
            <person name="Ohmori H."/>
            <person name="Sakamoto M."/>
            <person name="Ohkuma M."/>
            <person name="Mitsumori M."/>
        </authorList>
    </citation>
    <scope>NUCLEOTIDE SEQUENCE</scope>
    <source>
        <strain evidence="1">JCM 8259</strain>
    </source>
</reference>
<comment type="caution">
    <text evidence="1">The sequence shown here is derived from an EMBL/GenBank/DDBJ whole genome shotgun (WGS) entry which is preliminary data.</text>
</comment>
<evidence type="ECO:0000313" key="2">
    <source>
        <dbReference type="Proteomes" id="UP000887097"/>
    </source>
</evidence>
<evidence type="ECO:0000313" key="1">
    <source>
        <dbReference type="EMBL" id="GJG32356.1"/>
    </source>
</evidence>
<dbReference type="EMBL" id="BPTT01000001">
    <property type="protein sequence ID" value="GJG32356.1"/>
    <property type="molecule type" value="Genomic_DNA"/>
</dbReference>
<dbReference type="AlphaFoldDB" id="A0AA37I5N0"/>
<organism evidence="1 2">
    <name type="scientific">Xylanibacter ruminicola</name>
    <name type="common">Prevotella ruminicola</name>
    <dbReference type="NCBI Taxonomy" id="839"/>
    <lineage>
        <taxon>Bacteria</taxon>
        <taxon>Pseudomonadati</taxon>
        <taxon>Bacteroidota</taxon>
        <taxon>Bacteroidia</taxon>
        <taxon>Bacteroidales</taxon>
        <taxon>Prevotellaceae</taxon>
        <taxon>Xylanibacter</taxon>
    </lineage>
</organism>
<dbReference type="RefSeq" id="WP_041386417.1">
    <property type="nucleotide sequence ID" value="NZ_FNXC01000003.1"/>
</dbReference>
<proteinExistence type="predicted"/>
<dbReference type="Proteomes" id="UP000887097">
    <property type="component" value="Unassembled WGS sequence"/>
</dbReference>
<sequence>MPVDKQVLLRYRVLNRCFRNPFTEYTLDDLVEECNKSLVAEFNKQVGSRAWTSLRGLHDSVLIDTLIAKGVDVSAVYDGVTISFKRKIALNADKTKVVFA</sequence>
<protein>
    <submittedName>
        <fullName evidence="1">Uncharacterized protein</fullName>
    </submittedName>
</protein>